<dbReference type="AlphaFoldDB" id="A0A0E9WE45"/>
<dbReference type="EMBL" id="GBXM01019991">
    <property type="protein sequence ID" value="JAH88586.1"/>
    <property type="molecule type" value="Transcribed_RNA"/>
</dbReference>
<reference evidence="1" key="2">
    <citation type="journal article" date="2015" name="Fish Shellfish Immunol.">
        <title>Early steps in the European eel (Anguilla anguilla)-Vibrio vulnificus interaction in the gills: Role of the RtxA13 toxin.</title>
        <authorList>
            <person name="Callol A."/>
            <person name="Pajuelo D."/>
            <person name="Ebbesson L."/>
            <person name="Teles M."/>
            <person name="MacKenzie S."/>
            <person name="Amaro C."/>
        </authorList>
    </citation>
    <scope>NUCLEOTIDE SEQUENCE</scope>
</reference>
<evidence type="ECO:0000313" key="1">
    <source>
        <dbReference type="EMBL" id="JAH88586.1"/>
    </source>
</evidence>
<name>A0A0E9WE45_ANGAN</name>
<organism evidence="1">
    <name type="scientific">Anguilla anguilla</name>
    <name type="common">European freshwater eel</name>
    <name type="synonym">Muraena anguilla</name>
    <dbReference type="NCBI Taxonomy" id="7936"/>
    <lineage>
        <taxon>Eukaryota</taxon>
        <taxon>Metazoa</taxon>
        <taxon>Chordata</taxon>
        <taxon>Craniata</taxon>
        <taxon>Vertebrata</taxon>
        <taxon>Euteleostomi</taxon>
        <taxon>Actinopterygii</taxon>
        <taxon>Neopterygii</taxon>
        <taxon>Teleostei</taxon>
        <taxon>Anguilliformes</taxon>
        <taxon>Anguillidae</taxon>
        <taxon>Anguilla</taxon>
    </lineage>
</organism>
<proteinExistence type="predicted"/>
<reference evidence="1" key="1">
    <citation type="submission" date="2014-11" db="EMBL/GenBank/DDBJ databases">
        <authorList>
            <person name="Amaro Gonzalez C."/>
        </authorList>
    </citation>
    <scope>NUCLEOTIDE SEQUENCE</scope>
</reference>
<sequence>MGETKRFPKRRASHQPALEFQTVMSFVLSLLSIRTINHGFGLYMHYSTVQSIVIRGISQKTNSHDTFHSIYPPLDTPHSVA</sequence>
<accession>A0A0E9WE45</accession>
<protein>
    <submittedName>
        <fullName evidence="1">Uncharacterized protein</fullName>
    </submittedName>
</protein>